<dbReference type="SUPFAM" id="SSF53067">
    <property type="entry name" value="Actin-like ATPase domain"/>
    <property type="match status" value="1"/>
</dbReference>
<dbReference type="InterPro" id="IPR049874">
    <property type="entry name" value="ROK_cs"/>
</dbReference>
<organism evidence="5 6">
    <name type="scientific">Lederbergia lenta</name>
    <name type="common">Bacillus lentus</name>
    <dbReference type="NCBI Taxonomy" id="1467"/>
    <lineage>
        <taxon>Bacteria</taxon>
        <taxon>Bacillati</taxon>
        <taxon>Bacillota</taxon>
        <taxon>Bacilli</taxon>
        <taxon>Bacillales</taxon>
        <taxon>Bacillaceae</taxon>
        <taxon>Lederbergia</taxon>
    </lineage>
</organism>
<dbReference type="KEGG" id="blen:NCTC4824_03789"/>
<name>A0A2X4WFE8_LEDLE</name>
<keyword evidence="3" id="KW-0119">Carbohydrate metabolism</keyword>
<evidence type="ECO:0000313" key="6">
    <source>
        <dbReference type="Proteomes" id="UP000249134"/>
    </source>
</evidence>
<dbReference type="PANTHER" id="PTHR18964">
    <property type="entry name" value="ROK (REPRESSOR, ORF, KINASE) FAMILY"/>
    <property type="match status" value="1"/>
</dbReference>
<dbReference type="InterPro" id="IPR043129">
    <property type="entry name" value="ATPase_NBD"/>
</dbReference>
<comment type="function">
    <text evidence="1">Transcriptional repressor of xylose-utilizing enzymes.</text>
</comment>
<dbReference type="PROSITE" id="PS01125">
    <property type="entry name" value="ROK"/>
    <property type="match status" value="1"/>
</dbReference>
<evidence type="ECO:0000256" key="2">
    <source>
        <dbReference type="ARBA" id="ARBA00006479"/>
    </source>
</evidence>
<dbReference type="STRING" id="1348624.GCA_001591545_03144"/>
<reference evidence="5 6" key="1">
    <citation type="submission" date="2018-06" db="EMBL/GenBank/DDBJ databases">
        <authorList>
            <consortium name="Pathogen Informatics"/>
            <person name="Doyle S."/>
        </authorList>
    </citation>
    <scope>NUCLEOTIDE SEQUENCE [LARGE SCALE GENOMIC DNA]</scope>
    <source>
        <strain evidence="5 6">NCTC4824</strain>
    </source>
</reference>
<comment type="similarity">
    <text evidence="2">Belongs to the ROK (NagC/XylR) family.</text>
</comment>
<gene>
    <name evidence="5" type="primary">mlc_4</name>
    <name evidence="5" type="ORF">NCTC4824_03789</name>
</gene>
<evidence type="ECO:0000313" key="5">
    <source>
        <dbReference type="EMBL" id="SQI62806.1"/>
    </source>
</evidence>
<dbReference type="Gene3D" id="3.30.420.40">
    <property type="match status" value="2"/>
</dbReference>
<dbReference type="AlphaFoldDB" id="A0A2X4WFE8"/>
<sequence length="402" mass="44308">MRKRTGDLKLIKELNKTLILDKIRREGPISRAEIAKIMQISATTVTSAVSELIRDSYVYEDGRGTSIGGRRPILLKVNPNTFFLIGIAIDASKLTIAELNLNAQVKLKEVYPLEKNLYDSFSSFVIGVIGNFLERYPDLDYCLGISITTQGIVDSVNGIILYNPKLNIENLHLKSLVERQFNIKTYIDNDTNGDILAEKGFGFYQQSRNLIYVTIGDGVGAGILINDSVFRGFHGGAGEFGHTTIDYNGKPCSCGNKGCLENYVSWKAIHTKILTEINNGTSTVILEKTKGDLMKITPGIFRYALNEGDALSISILDEVAVYLATGLVNIVSLFNPEKIIIGGDLAFDNPYLIKKVNEHLLTHSLKTLTNGFEVVPTSFGSDYDVVGSGALLLHELFNFTLH</sequence>
<dbReference type="InterPro" id="IPR000600">
    <property type="entry name" value="ROK"/>
</dbReference>
<proteinExistence type="inferred from homology"/>
<dbReference type="PANTHER" id="PTHR18964:SF149">
    <property type="entry name" value="BIFUNCTIONAL UDP-N-ACETYLGLUCOSAMINE 2-EPIMERASE_N-ACETYLMANNOSAMINE KINASE"/>
    <property type="match status" value="1"/>
</dbReference>
<feature type="domain" description="HTH marR-type" evidence="4">
    <location>
        <begin position="15"/>
        <end position="59"/>
    </location>
</feature>
<dbReference type="Proteomes" id="UP000249134">
    <property type="component" value="Chromosome 1"/>
</dbReference>
<dbReference type="GO" id="GO:0042732">
    <property type="term" value="P:D-xylose metabolic process"/>
    <property type="evidence" value="ECO:0007669"/>
    <property type="project" value="UniProtKB-KW"/>
</dbReference>
<evidence type="ECO:0000256" key="3">
    <source>
        <dbReference type="ARBA" id="ARBA00022629"/>
    </source>
</evidence>
<keyword evidence="3" id="KW-0859">Xylose metabolism</keyword>
<dbReference type="GO" id="GO:0003700">
    <property type="term" value="F:DNA-binding transcription factor activity"/>
    <property type="evidence" value="ECO:0007669"/>
    <property type="project" value="InterPro"/>
</dbReference>
<dbReference type="InterPro" id="IPR036390">
    <property type="entry name" value="WH_DNA-bd_sf"/>
</dbReference>
<dbReference type="InterPro" id="IPR000835">
    <property type="entry name" value="HTH_MarR-typ"/>
</dbReference>
<dbReference type="Pfam" id="PF01047">
    <property type="entry name" value="MarR"/>
    <property type="match status" value="1"/>
</dbReference>
<dbReference type="Gene3D" id="1.10.10.10">
    <property type="entry name" value="Winged helix-like DNA-binding domain superfamily/Winged helix DNA-binding domain"/>
    <property type="match status" value="1"/>
</dbReference>
<dbReference type="EMBL" id="LS483476">
    <property type="protein sequence ID" value="SQI62806.1"/>
    <property type="molecule type" value="Genomic_DNA"/>
</dbReference>
<evidence type="ECO:0000259" key="4">
    <source>
        <dbReference type="Pfam" id="PF01047"/>
    </source>
</evidence>
<dbReference type="InterPro" id="IPR036388">
    <property type="entry name" value="WH-like_DNA-bd_sf"/>
</dbReference>
<keyword evidence="6" id="KW-1185">Reference proteome</keyword>
<evidence type="ECO:0000256" key="1">
    <source>
        <dbReference type="ARBA" id="ARBA00002486"/>
    </source>
</evidence>
<dbReference type="Pfam" id="PF00480">
    <property type="entry name" value="ROK"/>
    <property type="match status" value="1"/>
</dbReference>
<dbReference type="RefSeq" id="WP_066144313.1">
    <property type="nucleotide sequence ID" value="NZ_CBCSGM010000004.1"/>
</dbReference>
<dbReference type="SUPFAM" id="SSF46785">
    <property type="entry name" value="Winged helix' DNA-binding domain"/>
    <property type="match status" value="1"/>
</dbReference>
<protein>
    <submittedName>
        <fullName evidence="5">Transcriptional repressor of the xylose operon</fullName>
    </submittedName>
</protein>
<accession>A0A2X4WFE8</accession>